<accession>A0ABR9XBD1</accession>
<evidence type="ECO:0000313" key="2">
    <source>
        <dbReference type="EMBL" id="MBE9640745.1"/>
    </source>
</evidence>
<dbReference type="RefSeq" id="WP_194138008.1">
    <property type="nucleotide sequence ID" value="NZ_JADFFK010000046.1"/>
</dbReference>
<sequence>MIGAVTGCTHLDQVALELPTEADKRGAVCPECVAMGALWVHLRMCCTCGHIGCCDSSPNRHARLHWEASGHAVITSFEPRERWSWCFADNLLL</sequence>
<proteinExistence type="predicted"/>
<keyword evidence="3" id="KW-1185">Reference proteome</keyword>
<dbReference type="PROSITE" id="PS50271">
    <property type="entry name" value="ZF_UBP"/>
    <property type="match status" value="1"/>
</dbReference>
<reference evidence="2 3" key="1">
    <citation type="journal article" date="2021" name="Int. J. Syst. Evol. Microbiol.">
        <title>Salipiger mangrovisoli sp. nov., isolated from mangrove soil and the proposal for the reclassification of Paraphaeobacter pallidus as Salipiger pallidus comb. nov.</title>
        <authorList>
            <person name="Du J."/>
            <person name="Liu Y."/>
            <person name="Pei T."/>
            <person name="Deng M.R."/>
            <person name="Zhu H."/>
        </authorList>
    </citation>
    <scope>NUCLEOTIDE SEQUENCE [LARGE SCALE GENOMIC DNA]</scope>
    <source>
        <strain evidence="2 3">6D45A</strain>
    </source>
</reference>
<organism evidence="2 3">
    <name type="scientific">Salipiger mangrovisoli</name>
    <dbReference type="NCBI Taxonomy" id="2865933"/>
    <lineage>
        <taxon>Bacteria</taxon>
        <taxon>Pseudomonadati</taxon>
        <taxon>Pseudomonadota</taxon>
        <taxon>Alphaproteobacteria</taxon>
        <taxon>Rhodobacterales</taxon>
        <taxon>Roseobacteraceae</taxon>
        <taxon>Salipiger</taxon>
    </lineage>
</organism>
<feature type="domain" description="UBP-type" evidence="1">
    <location>
        <begin position="6"/>
        <end position="93"/>
    </location>
</feature>
<evidence type="ECO:0000313" key="3">
    <source>
        <dbReference type="Proteomes" id="UP000607796"/>
    </source>
</evidence>
<protein>
    <submittedName>
        <fullName evidence="2">UBP-type zinc finger domain-containing protein</fullName>
    </submittedName>
</protein>
<dbReference type="SUPFAM" id="SSF57850">
    <property type="entry name" value="RING/U-box"/>
    <property type="match status" value="1"/>
</dbReference>
<evidence type="ECO:0000259" key="1">
    <source>
        <dbReference type="PROSITE" id="PS50271"/>
    </source>
</evidence>
<comment type="caution">
    <text evidence="2">The sequence shown here is derived from an EMBL/GenBank/DDBJ whole genome shotgun (WGS) entry which is preliminary data.</text>
</comment>
<dbReference type="InterPro" id="IPR001607">
    <property type="entry name" value="Znf_UBP"/>
</dbReference>
<dbReference type="Proteomes" id="UP000607796">
    <property type="component" value="Unassembled WGS sequence"/>
</dbReference>
<dbReference type="InterPro" id="IPR013083">
    <property type="entry name" value="Znf_RING/FYVE/PHD"/>
</dbReference>
<dbReference type="Gene3D" id="3.30.40.10">
    <property type="entry name" value="Zinc/RING finger domain, C3HC4 (zinc finger)"/>
    <property type="match status" value="1"/>
</dbReference>
<dbReference type="EMBL" id="JADFFK010000046">
    <property type="protein sequence ID" value="MBE9640745.1"/>
    <property type="molecule type" value="Genomic_DNA"/>
</dbReference>
<name>A0ABR9XBD1_9RHOB</name>
<dbReference type="Pfam" id="PF02148">
    <property type="entry name" value="zf-UBP"/>
    <property type="match status" value="1"/>
</dbReference>
<gene>
    <name evidence="2" type="ORF">IQ782_28255</name>
</gene>